<dbReference type="SUPFAM" id="SSF51735">
    <property type="entry name" value="NAD(P)-binding Rossmann-fold domains"/>
    <property type="match status" value="1"/>
</dbReference>
<name>A0A9W8YYF8_9PEZI</name>
<dbReference type="SMART" id="SM00829">
    <property type="entry name" value="PKS_ER"/>
    <property type="match status" value="1"/>
</dbReference>
<comment type="cofactor">
    <cofactor evidence="5">
        <name>Zn(2+)</name>
        <dbReference type="ChEBI" id="CHEBI:29105"/>
    </cofactor>
</comment>
<evidence type="ECO:0000259" key="6">
    <source>
        <dbReference type="SMART" id="SM00829"/>
    </source>
</evidence>
<dbReference type="Gene3D" id="3.90.180.10">
    <property type="entry name" value="Medium-chain alcohol dehydrogenases, catalytic domain"/>
    <property type="match status" value="1"/>
</dbReference>
<keyword evidence="3" id="KW-0560">Oxidoreductase</keyword>
<dbReference type="Pfam" id="PF00107">
    <property type="entry name" value="ADH_zinc_N"/>
    <property type="match status" value="1"/>
</dbReference>
<evidence type="ECO:0000256" key="5">
    <source>
        <dbReference type="RuleBase" id="RU361277"/>
    </source>
</evidence>
<protein>
    <recommendedName>
        <fullName evidence="6">Enoyl reductase (ER) domain-containing protein</fullName>
    </recommendedName>
</protein>
<dbReference type="PROSITE" id="PS00059">
    <property type="entry name" value="ADH_ZINC"/>
    <property type="match status" value="1"/>
</dbReference>
<keyword evidence="8" id="KW-1185">Reference proteome</keyword>
<sequence length="378" mass="40180">MSIETEAYVARPPCPLTLEKVTYPALGSHEVLVDIVAASICHTDIRAAAGKFFLLPPLIVGHEGSGYVRAVGPEVTYVNPGDAVVLAFASCMKCRRCERAQNAYCHKLVPLNFGGKRDDGSAVVTASEKGQEVNGFFFGQSSMARVAMVREESCVKVGDVSREDLQKACSLGCGIQTGAGTIMNVIKPPPGSSIAIFGGGAVGMSALLAAQLTNPGCVVLIDNLQAKLDIIPKSILGPNTHLYNSGNKSNDEIAAELRKYTLDEQGMDYALDCVGNENVLITGHAALDQLGTLVTIGSGAASNVAGYSLAQHLQKGILHRGTHQGDSVPRIMIPKLLGMWKEGVFPFDKLLTEFKFEDMNKALEDVHMGKVVKPVLVV</sequence>
<keyword evidence="1 5" id="KW-0479">Metal-binding</keyword>
<dbReference type="OrthoDB" id="1560166at2759"/>
<dbReference type="Gene3D" id="3.40.50.720">
    <property type="entry name" value="NAD(P)-binding Rossmann-like Domain"/>
    <property type="match status" value="1"/>
</dbReference>
<evidence type="ECO:0000313" key="7">
    <source>
        <dbReference type="EMBL" id="KAJ4394221.1"/>
    </source>
</evidence>
<dbReference type="Pfam" id="PF08240">
    <property type="entry name" value="ADH_N"/>
    <property type="match status" value="1"/>
</dbReference>
<dbReference type="GO" id="GO:0046294">
    <property type="term" value="P:formaldehyde catabolic process"/>
    <property type="evidence" value="ECO:0007669"/>
    <property type="project" value="TreeGrafter"/>
</dbReference>
<dbReference type="GO" id="GO:0005829">
    <property type="term" value="C:cytosol"/>
    <property type="evidence" value="ECO:0007669"/>
    <property type="project" value="TreeGrafter"/>
</dbReference>
<dbReference type="InterPro" id="IPR013149">
    <property type="entry name" value="ADH-like_C"/>
</dbReference>
<dbReference type="SUPFAM" id="SSF50129">
    <property type="entry name" value="GroES-like"/>
    <property type="match status" value="1"/>
</dbReference>
<dbReference type="AlphaFoldDB" id="A0A9W8YYF8"/>
<gene>
    <name evidence="7" type="ORF">N0V93_003438</name>
</gene>
<comment type="similarity">
    <text evidence="5">Belongs to the zinc-containing alcohol dehydrogenase family.</text>
</comment>
<comment type="caution">
    <text evidence="7">The sequence shown here is derived from an EMBL/GenBank/DDBJ whole genome shotgun (WGS) entry which is preliminary data.</text>
</comment>
<feature type="domain" description="Enoyl reductase (ER)" evidence="6">
    <location>
        <begin position="16"/>
        <end position="373"/>
    </location>
</feature>
<evidence type="ECO:0000256" key="2">
    <source>
        <dbReference type="ARBA" id="ARBA00022833"/>
    </source>
</evidence>
<evidence type="ECO:0000256" key="1">
    <source>
        <dbReference type="ARBA" id="ARBA00022723"/>
    </source>
</evidence>
<dbReference type="Proteomes" id="UP001140453">
    <property type="component" value="Unassembled WGS sequence"/>
</dbReference>
<keyword evidence="4" id="KW-0520">NAD</keyword>
<dbReference type="GO" id="GO:0051903">
    <property type="term" value="F:S-(hydroxymethyl)glutathione dehydrogenase [NAD(P)+] activity"/>
    <property type="evidence" value="ECO:0007669"/>
    <property type="project" value="TreeGrafter"/>
</dbReference>
<evidence type="ECO:0000313" key="8">
    <source>
        <dbReference type="Proteomes" id="UP001140453"/>
    </source>
</evidence>
<dbReference type="InterPro" id="IPR020843">
    <property type="entry name" value="ER"/>
</dbReference>
<dbReference type="InterPro" id="IPR013154">
    <property type="entry name" value="ADH-like_N"/>
</dbReference>
<proteinExistence type="inferred from homology"/>
<dbReference type="InterPro" id="IPR011032">
    <property type="entry name" value="GroES-like_sf"/>
</dbReference>
<dbReference type="EMBL" id="JAPEVB010000002">
    <property type="protein sequence ID" value="KAJ4394221.1"/>
    <property type="molecule type" value="Genomic_DNA"/>
</dbReference>
<reference evidence="7" key="1">
    <citation type="submission" date="2022-10" db="EMBL/GenBank/DDBJ databases">
        <title>Tapping the CABI collections for fungal endophytes: first genome assemblies for Collariella, Neodidymelliopsis, Ascochyta clinopodiicola, Didymella pomorum, Didymosphaeria variabile, Neocosmospora piperis and Neocucurbitaria cava.</title>
        <authorList>
            <person name="Hill R."/>
        </authorList>
    </citation>
    <scope>NUCLEOTIDE SEQUENCE</scope>
    <source>
        <strain evidence="7">IMI 355082</strain>
    </source>
</reference>
<dbReference type="PANTHER" id="PTHR43880:SF12">
    <property type="entry name" value="ALCOHOL DEHYDROGENASE CLASS-3"/>
    <property type="match status" value="1"/>
</dbReference>
<dbReference type="InterPro" id="IPR036291">
    <property type="entry name" value="NAD(P)-bd_dom_sf"/>
</dbReference>
<dbReference type="PANTHER" id="PTHR43880">
    <property type="entry name" value="ALCOHOL DEHYDROGENASE"/>
    <property type="match status" value="1"/>
</dbReference>
<evidence type="ECO:0000256" key="4">
    <source>
        <dbReference type="ARBA" id="ARBA00023027"/>
    </source>
</evidence>
<dbReference type="InterPro" id="IPR002328">
    <property type="entry name" value="ADH_Zn_CS"/>
</dbReference>
<accession>A0A9W8YYF8</accession>
<organism evidence="7 8">
    <name type="scientific">Gnomoniopsis smithogilvyi</name>
    <dbReference type="NCBI Taxonomy" id="1191159"/>
    <lineage>
        <taxon>Eukaryota</taxon>
        <taxon>Fungi</taxon>
        <taxon>Dikarya</taxon>
        <taxon>Ascomycota</taxon>
        <taxon>Pezizomycotina</taxon>
        <taxon>Sordariomycetes</taxon>
        <taxon>Sordariomycetidae</taxon>
        <taxon>Diaporthales</taxon>
        <taxon>Gnomoniaceae</taxon>
        <taxon>Gnomoniopsis</taxon>
    </lineage>
</organism>
<evidence type="ECO:0000256" key="3">
    <source>
        <dbReference type="ARBA" id="ARBA00023002"/>
    </source>
</evidence>
<keyword evidence="2 5" id="KW-0862">Zinc</keyword>
<dbReference type="GO" id="GO:0008270">
    <property type="term" value="F:zinc ion binding"/>
    <property type="evidence" value="ECO:0007669"/>
    <property type="project" value="InterPro"/>
</dbReference>